<dbReference type="SUPFAM" id="SSF48150">
    <property type="entry name" value="DNA-glycosylase"/>
    <property type="match status" value="1"/>
</dbReference>
<accession>A0AAU8BPI7</accession>
<dbReference type="SMART" id="SM00478">
    <property type="entry name" value="ENDO3c"/>
    <property type="match status" value="1"/>
</dbReference>
<keyword evidence="6" id="KW-0255">Endonuclease</keyword>
<reference evidence="6" key="1">
    <citation type="submission" date="2023-01" db="EMBL/GenBank/DDBJ databases">
        <title>Vibrio sp. CB1-14 genome sequencing.</title>
        <authorList>
            <person name="Otstavnykh N."/>
            <person name="Isaeva M."/>
            <person name="Meleshko D."/>
        </authorList>
    </citation>
    <scope>NUCLEOTIDE SEQUENCE</scope>
    <source>
        <strain evidence="6">CB1-14</strain>
    </source>
</reference>
<dbReference type="Gene3D" id="1.10.1670.10">
    <property type="entry name" value="Helix-hairpin-Helix base-excision DNA repair enzymes (C-terminal)"/>
    <property type="match status" value="1"/>
</dbReference>
<evidence type="ECO:0000259" key="5">
    <source>
        <dbReference type="SMART" id="SM00478"/>
    </source>
</evidence>
<evidence type="ECO:0000256" key="2">
    <source>
        <dbReference type="ARBA" id="ARBA00022723"/>
    </source>
</evidence>
<keyword evidence="6" id="KW-0540">Nuclease</keyword>
<evidence type="ECO:0000256" key="3">
    <source>
        <dbReference type="ARBA" id="ARBA00023004"/>
    </source>
</evidence>
<keyword evidence="3" id="KW-0408">Iron</keyword>
<dbReference type="GO" id="GO:0046872">
    <property type="term" value="F:metal ion binding"/>
    <property type="evidence" value="ECO:0007669"/>
    <property type="project" value="UniProtKB-KW"/>
</dbReference>
<dbReference type="KEGG" id="vck:PG915_17850"/>
<keyword evidence="2" id="KW-0479">Metal-binding</keyword>
<dbReference type="PANTHER" id="PTHR10359:SF19">
    <property type="entry name" value="DNA REPAIR GLYCOSYLASE MJ1434-RELATED"/>
    <property type="match status" value="1"/>
</dbReference>
<sequence length="222" mass="25480">MSVTVMSSDEALRIRRLFSKLEQHYGWFDWWQAQEPYEVMLGAVLVQNTNWQNAQKALDNLAPYLSPECIAAMELESLAEKIRPSGYYNQKSQKIKAVSEWFSRYHYDIASVRECSLEQLRPELLSIKGVGGETADVILTYAVKKPSFVIDAYARRILSRYGHAVPSSYEAFRAQMQHVFPPDTKRYAYYHGLMVEHGKEFCRPKPNCAVCPLGNNCKKIGI</sequence>
<dbReference type="PANTHER" id="PTHR10359">
    <property type="entry name" value="A/G-SPECIFIC ADENINE GLYCOSYLASE/ENDONUCLEASE III"/>
    <property type="match status" value="1"/>
</dbReference>
<dbReference type="InterPro" id="IPR011257">
    <property type="entry name" value="DNA_glycosylase"/>
</dbReference>
<organism evidence="6">
    <name type="scientific">Vibrio chaetopteri</name>
    <dbReference type="NCBI Taxonomy" id="3016528"/>
    <lineage>
        <taxon>Bacteria</taxon>
        <taxon>Pseudomonadati</taxon>
        <taxon>Pseudomonadota</taxon>
        <taxon>Gammaproteobacteria</taxon>
        <taxon>Vibrionales</taxon>
        <taxon>Vibrionaceae</taxon>
        <taxon>Vibrio</taxon>
    </lineage>
</organism>
<dbReference type="AlphaFoldDB" id="A0AAU8BPI7"/>
<proteinExistence type="predicted"/>
<dbReference type="GO" id="GO:0006284">
    <property type="term" value="P:base-excision repair"/>
    <property type="evidence" value="ECO:0007669"/>
    <property type="project" value="InterPro"/>
</dbReference>
<dbReference type="Pfam" id="PF00730">
    <property type="entry name" value="HhH-GPD"/>
    <property type="match status" value="1"/>
</dbReference>
<evidence type="ECO:0000313" key="6">
    <source>
        <dbReference type="EMBL" id="XCD18624.1"/>
    </source>
</evidence>
<keyword evidence="4" id="KW-0411">Iron-sulfur</keyword>
<dbReference type="EMBL" id="CP115921">
    <property type="protein sequence ID" value="XCD18624.1"/>
    <property type="molecule type" value="Genomic_DNA"/>
</dbReference>
<dbReference type="InterPro" id="IPR023170">
    <property type="entry name" value="HhH_base_excis_C"/>
</dbReference>
<dbReference type="GO" id="GO:0051539">
    <property type="term" value="F:4 iron, 4 sulfur cluster binding"/>
    <property type="evidence" value="ECO:0007669"/>
    <property type="project" value="UniProtKB-KW"/>
</dbReference>
<feature type="domain" description="HhH-GPD" evidence="5">
    <location>
        <begin position="45"/>
        <end position="200"/>
    </location>
</feature>
<evidence type="ECO:0000256" key="1">
    <source>
        <dbReference type="ARBA" id="ARBA00022485"/>
    </source>
</evidence>
<protein>
    <submittedName>
        <fullName evidence="6">Endonuclease III domain-containing protein</fullName>
    </submittedName>
</protein>
<keyword evidence="6" id="KW-0378">Hydrolase</keyword>
<name>A0AAU8BPI7_9VIBR</name>
<keyword evidence="1" id="KW-0004">4Fe-4S</keyword>
<dbReference type="InterPro" id="IPR003265">
    <property type="entry name" value="HhH-GPD_domain"/>
</dbReference>
<dbReference type="PIRSF" id="PIRSF001435">
    <property type="entry name" value="Nth"/>
    <property type="match status" value="1"/>
</dbReference>
<dbReference type="Gene3D" id="1.10.340.30">
    <property type="entry name" value="Hypothetical protein, domain 2"/>
    <property type="match status" value="1"/>
</dbReference>
<dbReference type="GO" id="GO:0004519">
    <property type="term" value="F:endonuclease activity"/>
    <property type="evidence" value="ECO:0007669"/>
    <property type="project" value="UniProtKB-KW"/>
</dbReference>
<gene>
    <name evidence="6" type="ORF">PG915_17850</name>
</gene>
<dbReference type="CDD" id="cd00056">
    <property type="entry name" value="ENDO3c"/>
    <property type="match status" value="1"/>
</dbReference>
<evidence type="ECO:0000256" key="4">
    <source>
        <dbReference type="ARBA" id="ARBA00023014"/>
    </source>
</evidence>